<feature type="region of interest" description="Disordered" evidence="1">
    <location>
        <begin position="253"/>
        <end position="278"/>
    </location>
</feature>
<evidence type="ECO:0000313" key="4">
    <source>
        <dbReference type="Proteomes" id="UP000824596"/>
    </source>
</evidence>
<dbReference type="PANTHER" id="PTHR42791:SF2">
    <property type="entry name" value="N-ACETYLTRANSFERASE DOMAIN-CONTAINING PROTEIN"/>
    <property type="match status" value="1"/>
</dbReference>
<evidence type="ECO:0000259" key="2">
    <source>
        <dbReference type="PROSITE" id="PS51186"/>
    </source>
</evidence>
<proteinExistence type="predicted"/>
<evidence type="ECO:0000256" key="1">
    <source>
        <dbReference type="SAM" id="MobiDB-lite"/>
    </source>
</evidence>
<feature type="domain" description="N-acetyltransferase" evidence="2">
    <location>
        <begin position="127"/>
        <end position="273"/>
    </location>
</feature>
<dbReference type="RefSeq" id="XP_044723871.1">
    <property type="nucleotide sequence ID" value="XM_044860238.1"/>
</dbReference>
<dbReference type="EMBL" id="JAIZPD010000002">
    <property type="protein sequence ID" value="KAH0966358.1"/>
    <property type="molecule type" value="Genomic_DNA"/>
</dbReference>
<evidence type="ECO:0000313" key="3">
    <source>
        <dbReference type="EMBL" id="KAH0966358.1"/>
    </source>
</evidence>
<dbReference type="PANTHER" id="PTHR42791">
    <property type="entry name" value="GNAT FAMILY ACETYLTRANSFERASE"/>
    <property type="match status" value="1"/>
</dbReference>
<accession>A0A9P8N2B0</accession>
<reference evidence="3" key="1">
    <citation type="submission" date="2021-09" db="EMBL/GenBank/DDBJ databases">
        <title>A high-quality genome of the endoparasitic fungus Hirsutella rhossiliensis with a comparison of Hirsutella genomes reveals transposable elements contributing to genome size variation.</title>
        <authorList>
            <person name="Lin R."/>
            <person name="Jiao Y."/>
            <person name="Sun X."/>
            <person name="Ling J."/>
            <person name="Xie B."/>
            <person name="Cheng X."/>
        </authorList>
    </citation>
    <scope>NUCLEOTIDE SEQUENCE</scope>
    <source>
        <strain evidence="3">HR02</strain>
    </source>
</reference>
<dbReference type="PROSITE" id="PS51186">
    <property type="entry name" value="GNAT"/>
    <property type="match status" value="1"/>
</dbReference>
<name>A0A9P8N2B0_9HYPO</name>
<dbReference type="Proteomes" id="UP000824596">
    <property type="component" value="Unassembled WGS sequence"/>
</dbReference>
<dbReference type="OrthoDB" id="2115692at2759"/>
<dbReference type="SUPFAM" id="SSF55729">
    <property type="entry name" value="Acyl-CoA N-acyltransferases (Nat)"/>
    <property type="match status" value="1"/>
</dbReference>
<gene>
    <name evidence="3" type="ORF">HRG_01767</name>
</gene>
<feature type="region of interest" description="Disordered" evidence="1">
    <location>
        <begin position="1"/>
        <end position="31"/>
    </location>
</feature>
<organism evidence="3 4">
    <name type="scientific">Hirsutella rhossiliensis</name>
    <dbReference type="NCBI Taxonomy" id="111463"/>
    <lineage>
        <taxon>Eukaryota</taxon>
        <taxon>Fungi</taxon>
        <taxon>Dikarya</taxon>
        <taxon>Ascomycota</taxon>
        <taxon>Pezizomycotina</taxon>
        <taxon>Sordariomycetes</taxon>
        <taxon>Hypocreomycetidae</taxon>
        <taxon>Hypocreales</taxon>
        <taxon>Ophiocordycipitaceae</taxon>
        <taxon>Hirsutella</taxon>
    </lineage>
</organism>
<dbReference type="InterPro" id="IPR016181">
    <property type="entry name" value="Acyl_CoA_acyltransferase"/>
</dbReference>
<dbReference type="GeneID" id="68350896"/>
<dbReference type="InterPro" id="IPR000182">
    <property type="entry name" value="GNAT_dom"/>
</dbReference>
<dbReference type="Pfam" id="PF00583">
    <property type="entry name" value="Acetyltransf_1"/>
    <property type="match status" value="1"/>
</dbReference>
<dbReference type="AlphaFoldDB" id="A0A9P8N2B0"/>
<protein>
    <submittedName>
        <fullName evidence="3">Acetyltransferase (GNAT) domain-containing protein</fullName>
    </submittedName>
</protein>
<keyword evidence="4" id="KW-1185">Reference proteome</keyword>
<comment type="caution">
    <text evidence="3">The sequence shown here is derived from an EMBL/GenBank/DDBJ whole genome shotgun (WGS) entry which is preliminary data.</text>
</comment>
<dbReference type="GO" id="GO:0016747">
    <property type="term" value="F:acyltransferase activity, transferring groups other than amino-acyl groups"/>
    <property type="evidence" value="ECO:0007669"/>
    <property type="project" value="InterPro"/>
</dbReference>
<dbReference type="InterPro" id="IPR052523">
    <property type="entry name" value="Trichothecene_AcTrans"/>
</dbReference>
<dbReference type="Gene3D" id="3.40.630.30">
    <property type="match status" value="1"/>
</dbReference>
<sequence length="278" mass="29839">MAMVQKHAVLAPTPSPEETQQPEVERATAGDAPALASVFRDAFAATDDALVRMFPPGVGDEYQRRAWARFVRWGEPPRPAGTTAGSQDGCEADDGVVNVDGLESDEKLQLLQQHGDRSIKADECNVFVIRDDAAGQGGVQSAALVWVIGPGDGGVRPWRQRWPPAAPGMAAAEWVSFQRGMAAQHDAAMGSEPHVYLEIIMTHSSARRRGHASALLRAACAAADRRRCPLYLDAQPAAMGLYARHGFAPRDDLRGAGAADQATPTCPMVRPPPRRSFV</sequence>